<evidence type="ECO:0000256" key="1">
    <source>
        <dbReference type="ARBA" id="ARBA00010364"/>
    </source>
</evidence>
<dbReference type="Pfam" id="PF02594">
    <property type="entry name" value="DUF167"/>
    <property type="match status" value="1"/>
</dbReference>
<organism evidence="2 3">
    <name type="scientific">Candidatus Tagabacteria bacterium CG09_land_8_20_14_0_10_41_14</name>
    <dbReference type="NCBI Taxonomy" id="1975021"/>
    <lineage>
        <taxon>Bacteria</taxon>
        <taxon>Candidatus Tagaibacteriota</taxon>
    </lineage>
</organism>
<dbReference type="AlphaFoldDB" id="A0A2H0WL71"/>
<comment type="caution">
    <text evidence="2">The sequence shown here is derived from an EMBL/GenBank/DDBJ whole genome shotgun (WGS) entry which is preliminary data.</text>
</comment>
<dbReference type="EMBL" id="PEZL01000033">
    <property type="protein sequence ID" value="PIS13325.1"/>
    <property type="molecule type" value="Genomic_DNA"/>
</dbReference>
<comment type="similarity">
    <text evidence="1">Belongs to the UPF0235 family.</text>
</comment>
<evidence type="ECO:0000313" key="3">
    <source>
        <dbReference type="Proteomes" id="UP000230353"/>
    </source>
</evidence>
<evidence type="ECO:0000313" key="2">
    <source>
        <dbReference type="EMBL" id="PIS13325.1"/>
    </source>
</evidence>
<protein>
    <recommendedName>
        <fullName evidence="4">DUF167 domain-containing protein</fullName>
    </recommendedName>
</protein>
<dbReference type="SUPFAM" id="SSF69786">
    <property type="entry name" value="YggU-like"/>
    <property type="match status" value="1"/>
</dbReference>
<dbReference type="NCBIfam" id="TIGR00251">
    <property type="entry name" value="DUF167 family protein"/>
    <property type="match status" value="1"/>
</dbReference>
<dbReference type="Gene3D" id="3.30.1200.10">
    <property type="entry name" value="YggU-like"/>
    <property type="match status" value="1"/>
</dbReference>
<proteinExistence type="inferred from homology"/>
<dbReference type="InterPro" id="IPR003746">
    <property type="entry name" value="DUF167"/>
</dbReference>
<dbReference type="Proteomes" id="UP000230353">
    <property type="component" value="Unassembled WGS sequence"/>
</dbReference>
<accession>A0A2H0WL71</accession>
<sequence>MLVKVKVFAGAKKREVVARGEDSFEVRVKEKAERGMANKAARNALAVYFDVSETSVKLIKGGKQPNKIFKI</sequence>
<reference evidence="3" key="1">
    <citation type="submission" date="2017-09" db="EMBL/GenBank/DDBJ databases">
        <title>Depth-based differentiation of microbial function through sediment-hosted aquifers and enrichment of novel symbionts in the deep terrestrial subsurface.</title>
        <authorList>
            <person name="Probst A.J."/>
            <person name="Ladd B."/>
            <person name="Jarett J.K."/>
            <person name="Geller-Mcgrath D.E."/>
            <person name="Sieber C.M.K."/>
            <person name="Emerson J.B."/>
            <person name="Anantharaman K."/>
            <person name="Thomas B.C."/>
            <person name="Malmstrom R."/>
            <person name="Stieglmeier M."/>
            <person name="Klingl A."/>
            <person name="Woyke T."/>
            <person name="Ryan C.M."/>
            <person name="Banfield J.F."/>
        </authorList>
    </citation>
    <scope>NUCLEOTIDE SEQUENCE [LARGE SCALE GENOMIC DNA]</scope>
</reference>
<evidence type="ECO:0008006" key="4">
    <source>
        <dbReference type="Google" id="ProtNLM"/>
    </source>
</evidence>
<dbReference type="InterPro" id="IPR036591">
    <property type="entry name" value="YggU-like_sf"/>
</dbReference>
<name>A0A2H0WL71_9BACT</name>
<gene>
    <name evidence="2" type="ORF">COT67_02325</name>
</gene>
<dbReference type="SMART" id="SM01152">
    <property type="entry name" value="DUF167"/>
    <property type="match status" value="1"/>
</dbReference>